<keyword evidence="12" id="KW-1185">Reference proteome</keyword>
<keyword evidence="4" id="KW-0548">Nucleotidyltransferase</keyword>
<dbReference type="Pfam" id="PF12627">
    <property type="entry name" value="PolyA_pol_RNAbd"/>
    <property type="match status" value="1"/>
</dbReference>
<evidence type="ECO:0000256" key="5">
    <source>
        <dbReference type="ARBA" id="ARBA00022723"/>
    </source>
</evidence>
<dbReference type="GO" id="GO:0000166">
    <property type="term" value="F:nucleotide binding"/>
    <property type="evidence" value="ECO:0007669"/>
    <property type="project" value="UniProtKB-KW"/>
</dbReference>
<evidence type="ECO:0000256" key="7">
    <source>
        <dbReference type="ARBA" id="ARBA00022842"/>
    </source>
</evidence>
<sequence>MSKLPSLAAAAWLNEPALQRLFAVLAAAGGEGRVAGGAVRNALLGEAVTEVDVATTLSPEQVTEACTAAGMGVHPTGIDHGTVTVVVEHHPFEVTTLRHDVETDGRRAKVTFTDDWEADAQRRDFTMNALYCDAQGRIYDFVDGRADVEARRVIFVGDPEQRITEDYLRILRFFRFHARYGHGAPDAAGLQACTRLRSGLDGLSAERIRQEMFKLMAAPGAVPTLQLMAAQGILSHLLPYTDDWRVLARLPPDPVLRLAALASDPASMKSRWRLSNEEGARLRNTIAHVPPSPALRPREQRAILYQLGPGTWCDLVRLAWARSDASLEDAGWQALLDLPLRWNIPVLPVTGHDLIAAGVSPGPEIGVMLRSLEDWWVASDFQPSRDELLKRLNRGT</sequence>
<dbReference type="AlphaFoldDB" id="A0A2W2BDW4"/>
<feature type="domain" description="tRNA nucleotidyltransferase/poly(A) polymerase RNA and SrmB- binding" evidence="10">
    <location>
        <begin position="190"/>
        <end position="243"/>
    </location>
</feature>
<evidence type="ECO:0000256" key="2">
    <source>
        <dbReference type="ARBA" id="ARBA00022679"/>
    </source>
</evidence>
<evidence type="ECO:0000313" key="11">
    <source>
        <dbReference type="EMBL" id="PZF78434.1"/>
    </source>
</evidence>
<accession>A0A2W2BDW4</accession>
<keyword evidence="7" id="KW-0460">Magnesium</keyword>
<dbReference type="Gene3D" id="3.30.460.10">
    <property type="entry name" value="Beta Polymerase, domain 2"/>
    <property type="match status" value="1"/>
</dbReference>
<dbReference type="GO" id="GO:0016779">
    <property type="term" value="F:nucleotidyltransferase activity"/>
    <property type="evidence" value="ECO:0007669"/>
    <property type="project" value="UniProtKB-KW"/>
</dbReference>
<dbReference type="Proteomes" id="UP000248795">
    <property type="component" value="Unassembled WGS sequence"/>
</dbReference>
<dbReference type="PANTHER" id="PTHR46173">
    <property type="entry name" value="CCA TRNA NUCLEOTIDYLTRANSFERASE 1, MITOCHONDRIAL"/>
    <property type="match status" value="1"/>
</dbReference>
<organism evidence="11 12">
    <name type="scientific">Aestuariivirga litoralis</name>
    <dbReference type="NCBI Taxonomy" id="2650924"/>
    <lineage>
        <taxon>Bacteria</taxon>
        <taxon>Pseudomonadati</taxon>
        <taxon>Pseudomonadota</taxon>
        <taxon>Alphaproteobacteria</taxon>
        <taxon>Hyphomicrobiales</taxon>
        <taxon>Aestuariivirgaceae</taxon>
        <taxon>Aestuariivirga</taxon>
    </lineage>
</organism>
<dbReference type="CDD" id="cd05398">
    <property type="entry name" value="NT_ClassII-CCAase"/>
    <property type="match status" value="1"/>
</dbReference>
<feature type="domain" description="Poly A polymerase head" evidence="9">
    <location>
        <begin position="33"/>
        <end position="153"/>
    </location>
</feature>
<dbReference type="GO" id="GO:0046872">
    <property type="term" value="F:metal ion binding"/>
    <property type="evidence" value="ECO:0007669"/>
    <property type="project" value="UniProtKB-KW"/>
</dbReference>
<dbReference type="SUPFAM" id="SSF81891">
    <property type="entry name" value="Poly A polymerase C-terminal region-like"/>
    <property type="match status" value="1"/>
</dbReference>
<protein>
    <submittedName>
        <fullName evidence="11">CCA tRNA nucleotidyltransferase</fullName>
    </submittedName>
</protein>
<evidence type="ECO:0000256" key="8">
    <source>
        <dbReference type="RuleBase" id="RU003953"/>
    </source>
</evidence>
<evidence type="ECO:0000259" key="9">
    <source>
        <dbReference type="Pfam" id="PF01743"/>
    </source>
</evidence>
<dbReference type="GO" id="GO:0008033">
    <property type="term" value="P:tRNA processing"/>
    <property type="evidence" value="ECO:0007669"/>
    <property type="project" value="UniProtKB-KW"/>
</dbReference>
<keyword evidence="5" id="KW-0479">Metal-binding</keyword>
<dbReference type="Gene3D" id="1.10.3090.10">
    <property type="entry name" value="cca-adding enzyme, domain 2"/>
    <property type="match status" value="1"/>
</dbReference>
<proteinExistence type="inferred from homology"/>
<keyword evidence="2 8" id="KW-0808">Transferase</keyword>
<evidence type="ECO:0000256" key="4">
    <source>
        <dbReference type="ARBA" id="ARBA00022695"/>
    </source>
</evidence>
<dbReference type="SUPFAM" id="SSF81301">
    <property type="entry name" value="Nucleotidyltransferase"/>
    <property type="match status" value="1"/>
</dbReference>
<comment type="caution">
    <text evidence="11">The sequence shown here is derived from an EMBL/GenBank/DDBJ whole genome shotgun (WGS) entry which is preliminary data.</text>
</comment>
<gene>
    <name evidence="11" type="ORF">DK847_01035</name>
</gene>
<reference evidence="12" key="1">
    <citation type="submission" date="2018-06" db="EMBL/GenBank/DDBJ databases">
        <title>Aestuariibacter litoralis strain KCTC 52945T.</title>
        <authorList>
            <person name="Li X."/>
            <person name="Salam N."/>
            <person name="Li J.-L."/>
            <person name="Chen Y.-M."/>
            <person name="Yang Z.-W."/>
            <person name="Zhang L.-Y."/>
            <person name="Han M.-X."/>
            <person name="Xiao M."/>
            <person name="Li W.-J."/>
        </authorList>
    </citation>
    <scope>NUCLEOTIDE SEQUENCE [LARGE SCALE GENOMIC DNA]</scope>
    <source>
        <strain evidence="12">KCTC 52945</strain>
    </source>
</reference>
<comment type="cofactor">
    <cofactor evidence="1">
        <name>Mg(2+)</name>
        <dbReference type="ChEBI" id="CHEBI:18420"/>
    </cofactor>
</comment>
<dbReference type="InterPro" id="IPR002646">
    <property type="entry name" value="PolA_pol_head_dom"/>
</dbReference>
<dbReference type="GO" id="GO:0000049">
    <property type="term" value="F:tRNA binding"/>
    <property type="evidence" value="ECO:0007669"/>
    <property type="project" value="TreeGrafter"/>
</dbReference>
<comment type="similarity">
    <text evidence="8">Belongs to the tRNA nucleotidyltransferase/poly(A) polymerase family.</text>
</comment>
<keyword evidence="6" id="KW-0547">Nucleotide-binding</keyword>
<keyword evidence="3" id="KW-0819">tRNA processing</keyword>
<keyword evidence="8" id="KW-0694">RNA-binding</keyword>
<dbReference type="EMBL" id="QKVK01000001">
    <property type="protein sequence ID" value="PZF78434.1"/>
    <property type="molecule type" value="Genomic_DNA"/>
</dbReference>
<evidence type="ECO:0000313" key="12">
    <source>
        <dbReference type="Proteomes" id="UP000248795"/>
    </source>
</evidence>
<evidence type="ECO:0000259" key="10">
    <source>
        <dbReference type="Pfam" id="PF12627"/>
    </source>
</evidence>
<dbReference type="InterPro" id="IPR032828">
    <property type="entry name" value="PolyA_RNA-bd"/>
</dbReference>
<dbReference type="RefSeq" id="WP_111195761.1">
    <property type="nucleotide sequence ID" value="NZ_QKVK01000001.1"/>
</dbReference>
<dbReference type="InterPro" id="IPR043519">
    <property type="entry name" value="NT_sf"/>
</dbReference>
<name>A0A2W2BDW4_9HYPH</name>
<evidence type="ECO:0000256" key="1">
    <source>
        <dbReference type="ARBA" id="ARBA00001946"/>
    </source>
</evidence>
<dbReference type="PANTHER" id="PTHR46173:SF1">
    <property type="entry name" value="CCA TRNA NUCLEOTIDYLTRANSFERASE 1, MITOCHONDRIAL"/>
    <property type="match status" value="1"/>
</dbReference>
<dbReference type="InterPro" id="IPR050264">
    <property type="entry name" value="Bact_CCA-adding_enz_type3_sf"/>
</dbReference>
<evidence type="ECO:0000256" key="6">
    <source>
        <dbReference type="ARBA" id="ARBA00022741"/>
    </source>
</evidence>
<evidence type="ECO:0000256" key="3">
    <source>
        <dbReference type="ARBA" id="ARBA00022694"/>
    </source>
</evidence>
<dbReference type="Pfam" id="PF01743">
    <property type="entry name" value="PolyA_pol"/>
    <property type="match status" value="1"/>
</dbReference>